<protein>
    <submittedName>
        <fullName evidence="1">O-phthalyl amidase</fullName>
        <ecNumber evidence="1">3.5.1.79</ecNumber>
    </submittedName>
</protein>
<proteinExistence type="predicted"/>
<organism evidence="1 2">
    <name type="scientific">Stieleria marina</name>
    <dbReference type="NCBI Taxonomy" id="1930275"/>
    <lineage>
        <taxon>Bacteria</taxon>
        <taxon>Pseudomonadati</taxon>
        <taxon>Planctomycetota</taxon>
        <taxon>Planctomycetia</taxon>
        <taxon>Pirellulales</taxon>
        <taxon>Pirellulaceae</taxon>
        <taxon>Stieleria</taxon>
    </lineage>
</organism>
<name>A0A517NM57_9BACT</name>
<sequence length="60" mass="6861">MDQRLDTCVWPSTDPQALNVLAKSLDRAGKARFCEYEGVERYNLTWVPTPADFVGSEQRK</sequence>
<dbReference type="AlphaFoldDB" id="A0A517NM57"/>
<keyword evidence="1" id="KW-0378">Hydrolase</keyword>
<keyword evidence="2" id="KW-1185">Reference proteome</keyword>
<reference evidence="1 2" key="1">
    <citation type="submission" date="2019-02" db="EMBL/GenBank/DDBJ databases">
        <title>Deep-cultivation of Planctomycetes and their phenomic and genomic characterization uncovers novel biology.</title>
        <authorList>
            <person name="Wiegand S."/>
            <person name="Jogler M."/>
            <person name="Boedeker C."/>
            <person name="Pinto D."/>
            <person name="Vollmers J."/>
            <person name="Rivas-Marin E."/>
            <person name="Kohn T."/>
            <person name="Peeters S.H."/>
            <person name="Heuer A."/>
            <person name="Rast P."/>
            <person name="Oberbeckmann S."/>
            <person name="Bunk B."/>
            <person name="Jeske O."/>
            <person name="Meyerdierks A."/>
            <person name="Storesund J.E."/>
            <person name="Kallscheuer N."/>
            <person name="Luecker S."/>
            <person name="Lage O.M."/>
            <person name="Pohl T."/>
            <person name="Merkel B.J."/>
            <person name="Hornburger P."/>
            <person name="Mueller R.-W."/>
            <person name="Bruemmer F."/>
            <person name="Labrenz M."/>
            <person name="Spormann A.M."/>
            <person name="Op den Camp H."/>
            <person name="Overmann J."/>
            <person name="Amann R."/>
            <person name="Jetten M.S.M."/>
            <person name="Mascher T."/>
            <person name="Medema M.H."/>
            <person name="Devos D.P."/>
            <person name="Kaster A.-K."/>
            <person name="Ovreas L."/>
            <person name="Rohde M."/>
            <person name="Galperin M.Y."/>
            <person name="Jogler C."/>
        </authorList>
    </citation>
    <scope>NUCLEOTIDE SEQUENCE [LARGE SCALE GENOMIC DNA]</scope>
    <source>
        <strain evidence="1 2">K23_9</strain>
    </source>
</reference>
<evidence type="ECO:0000313" key="1">
    <source>
        <dbReference type="EMBL" id="QDT08216.1"/>
    </source>
</evidence>
<dbReference type="EC" id="3.5.1.79" evidence="1"/>
<evidence type="ECO:0000313" key="2">
    <source>
        <dbReference type="Proteomes" id="UP000319817"/>
    </source>
</evidence>
<accession>A0A517NM57</accession>
<dbReference type="Proteomes" id="UP000319817">
    <property type="component" value="Chromosome"/>
</dbReference>
<dbReference type="EMBL" id="CP036526">
    <property type="protein sequence ID" value="QDT08216.1"/>
    <property type="molecule type" value="Genomic_DNA"/>
</dbReference>
<gene>
    <name evidence="1" type="ORF">K239x_01490</name>
</gene>
<dbReference type="GO" id="GO:0047418">
    <property type="term" value="F:phthalyl amidase activity"/>
    <property type="evidence" value="ECO:0007669"/>
    <property type="project" value="UniProtKB-EC"/>
</dbReference>